<reference evidence="1" key="1">
    <citation type="submission" date="2014-09" db="EMBL/GenBank/DDBJ databases">
        <authorList>
            <person name="Magalhaes I.L.F."/>
            <person name="Oliveira U."/>
            <person name="Santos F.R."/>
            <person name="Vidigal T.H.D.A."/>
            <person name="Brescovit A.D."/>
            <person name="Santos A.J."/>
        </authorList>
    </citation>
    <scope>NUCLEOTIDE SEQUENCE</scope>
    <source>
        <tissue evidence="1">Shoot tissue taken approximately 20 cm above the soil surface</tissue>
    </source>
</reference>
<dbReference type="AlphaFoldDB" id="A0A0A9E714"/>
<name>A0A0A9E714_ARUDO</name>
<protein>
    <submittedName>
        <fullName evidence="1">Uncharacterized protein</fullName>
    </submittedName>
</protein>
<reference evidence="1" key="2">
    <citation type="journal article" date="2015" name="Data Brief">
        <title>Shoot transcriptome of the giant reed, Arundo donax.</title>
        <authorList>
            <person name="Barrero R.A."/>
            <person name="Guerrero F.D."/>
            <person name="Moolhuijzen P."/>
            <person name="Goolsby J.A."/>
            <person name="Tidwell J."/>
            <person name="Bellgard S.E."/>
            <person name="Bellgard M.I."/>
        </authorList>
    </citation>
    <scope>NUCLEOTIDE SEQUENCE</scope>
    <source>
        <tissue evidence="1">Shoot tissue taken approximately 20 cm above the soil surface</tissue>
    </source>
</reference>
<accession>A0A0A9E714</accession>
<organism evidence="1">
    <name type="scientific">Arundo donax</name>
    <name type="common">Giant reed</name>
    <name type="synonym">Donax arundinaceus</name>
    <dbReference type="NCBI Taxonomy" id="35708"/>
    <lineage>
        <taxon>Eukaryota</taxon>
        <taxon>Viridiplantae</taxon>
        <taxon>Streptophyta</taxon>
        <taxon>Embryophyta</taxon>
        <taxon>Tracheophyta</taxon>
        <taxon>Spermatophyta</taxon>
        <taxon>Magnoliopsida</taxon>
        <taxon>Liliopsida</taxon>
        <taxon>Poales</taxon>
        <taxon>Poaceae</taxon>
        <taxon>PACMAD clade</taxon>
        <taxon>Arundinoideae</taxon>
        <taxon>Arundineae</taxon>
        <taxon>Arundo</taxon>
    </lineage>
</organism>
<evidence type="ECO:0000313" key="1">
    <source>
        <dbReference type="EMBL" id="JAD94828.1"/>
    </source>
</evidence>
<proteinExistence type="predicted"/>
<sequence>MFPGSHRPQWSSTVLIVANEKKNMPVLGVMPEMRNESAPPMVSRMSPSRGWL</sequence>
<dbReference type="EMBL" id="GBRH01203067">
    <property type="protein sequence ID" value="JAD94828.1"/>
    <property type="molecule type" value="Transcribed_RNA"/>
</dbReference>